<feature type="signal peptide" evidence="1">
    <location>
        <begin position="1"/>
        <end position="30"/>
    </location>
</feature>
<gene>
    <name evidence="2" type="ORF">B0H17DRAFT_1045585</name>
</gene>
<evidence type="ECO:0008006" key="4">
    <source>
        <dbReference type="Google" id="ProtNLM"/>
    </source>
</evidence>
<keyword evidence="3" id="KW-1185">Reference proteome</keyword>
<protein>
    <recommendedName>
        <fullName evidence="4">Secreted protein</fullName>
    </recommendedName>
</protein>
<dbReference type="EMBL" id="JARKIE010000017">
    <property type="protein sequence ID" value="KAJ7701480.1"/>
    <property type="molecule type" value="Genomic_DNA"/>
</dbReference>
<reference evidence="2" key="1">
    <citation type="submission" date="2023-03" db="EMBL/GenBank/DDBJ databases">
        <title>Massive genome expansion in bonnet fungi (Mycena s.s.) driven by repeated elements and novel gene families across ecological guilds.</title>
        <authorList>
            <consortium name="Lawrence Berkeley National Laboratory"/>
            <person name="Harder C.B."/>
            <person name="Miyauchi S."/>
            <person name="Viragh M."/>
            <person name="Kuo A."/>
            <person name="Thoen E."/>
            <person name="Andreopoulos B."/>
            <person name="Lu D."/>
            <person name="Skrede I."/>
            <person name="Drula E."/>
            <person name="Henrissat B."/>
            <person name="Morin E."/>
            <person name="Kohler A."/>
            <person name="Barry K."/>
            <person name="LaButti K."/>
            <person name="Morin E."/>
            <person name="Salamov A."/>
            <person name="Lipzen A."/>
            <person name="Mereny Z."/>
            <person name="Hegedus B."/>
            <person name="Baldrian P."/>
            <person name="Stursova M."/>
            <person name="Weitz H."/>
            <person name="Taylor A."/>
            <person name="Grigoriev I.V."/>
            <person name="Nagy L.G."/>
            <person name="Martin F."/>
            <person name="Kauserud H."/>
        </authorList>
    </citation>
    <scope>NUCLEOTIDE SEQUENCE</scope>
    <source>
        <strain evidence="2">CBHHK067</strain>
    </source>
</reference>
<keyword evidence="1" id="KW-0732">Signal</keyword>
<comment type="caution">
    <text evidence="2">The sequence shown here is derived from an EMBL/GenBank/DDBJ whole genome shotgun (WGS) entry which is preliminary data.</text>
</comment>
<accession>A0AAD7GM37</accession>
<name>A0AAD7GM37_MYCRO</name>
<sequence>MRALYTFRTMKNHHPMLMILLCSFSRITSANRWGRVKTLNSALIWSHSEFSLIPLVNHCLQIGCMAGTEYTQVNRRRVRVYCSGRPWLDPELGKTTWLNNVAPQQFEASSGPIS</sequence>
<dbReference type="AlphaFoldDB" id="A0AAD7GM37"/>
<evidence type="ECO:0000256" key="1">
    <source>
        <dbReference type="SAM" id="SignalP"/>
    </source>
</evidence>
<proteinExistence type="predicted"/>
<evidence type="ECO:0000313" key="2">
    <source>
        <dbReference type="EMBL" id="KAJ7701480.1"/>
    </source>
</evidence>
<feature type="chain" id="PRO_5041978483" description="Secreted protein" evidence="1">
    <location>
        <begin position="31"/>
        <end position="114"/>
    </location>
</feature>
<dbReference type="Proteomes" id="UP001221757">
    <property type="component" value="Unassembled WGS sequence"/>
</dbReference>
<evidence type="ECO:0000313" key="3">
    <source>
        <dbReference type="Proteomes" id="UP001221757"/>
    </source>
</evidence>
<organism evidence="2 3">
    <name type="scientific">Mycena rosella</name>
    <name type="common">Pink bonnet</name>
    <name type="synonym">Agaricus rosellus</name>
    <dbReference type="NCBI Taxonomy" id="1033263"/>
    <lineage>
        <taxon>Eukaryota</taxon>
        <taxon>Fungi</taxon>
        <taxon>Dikarya</taxon>
        <taxon>Basidiomycota</taxon>
        <taxon>Agaricomycotina</taxon>
        <taxon>Agaricomycetes</taxon>
        <taxon>Agaricomycetidae</taxon>
        <taxon>Agaricales</taxon>
        <taxon>Marasmiineae</taxon>
        <taxon>Mycenaceae</taxon>
        <taxon>Mycena</taxon>
    </lineage>
</organism>